<feature type="domain" description="HpcH/HpaI aldolase/citrate lyase" evidence="4">
    <location>
        <begin position="7"/>
        <end position="188"/>
    </location>
</feature>
<dbReference type="InterPro" id="IPR011206">
    <property type="entry name" value="Citrate_lyase_beta/mcl1/mcl2"/>
</dbReference>
<keyword evidence="6" id="KW-1185">Reference proteome</keyword>
<keyword evidence="5" id="KW-0456">Lyase</keyword>
<dbReference type="Proteomes" id="UP001164965">
    <property type="component" value="Chromosome"/>
</dbReference>
<dbReference type="PANTHER" id="PTHR32308:SF0">
    <property type="entry name" value="HPCH_HPAI ALDOLASE_CITRATE LYASE DOMAIN-CONTAINING PROTEIN"/>
    <property type="match status" value="1"/>
</dbReference>
<evidence type="ECO:0000256" key="3">
    <source>
        <dbReference type="ARBA" id="ARBA00022842"/>
    </source>
</evidence>
<evidence type="ECO:0000259" key="4">
    <source>
        <dbReference type="Pfam" id="PF03328"/>
    </source>
</evidence>
<gene>
    <name evidence="5" type="ORF">RHODO2019_09020</name>
</gene>
<dbReference type="InterPro" id="IPR040442">
    <property type="entry name" value="Pyrv_kinase-like_dom_sf"/>
</dbReference>
<evidence type="ECO:0000313" key="6">
    <source>
        <dbReference type="Proteomes" id="UP001164965"/>
    </source>
</evidence>
<keyword evidence="2" id="KW-0479">Metal-binding</keyword>
<dbReference type="InterPro" id="IPR005000">
    <property type="entry name" value="Aldolase/citrate-lyase_domain"/>
</dbReference>
<organism evidence="5 6">
    <name type="scientific">Rhodococcus antarcticus</name>
    <dbReference type="NCBI Taxonomy" id="2987751"/>
    <lineage>
        <taxon>Bacteria</taxon>
        <taxon>Bacillati</taxon>
        <taxon>Actinomycetota</taxon>
        <taxon>Actinomycetes</taxon>
        <taxon>Mycobacteriales</taxon>
        <taxon>Nocardiaceae</taxon>
        <taxon>Rhodococcus</taxon>
    </lineage>
</organism>
<dbReference type="PANTHER" id="PTHR32308">
    <property type="entry name" value="LYASE BETA SUBUNIT, PUTATIVE (AFU_ORTHOLOGUE AFUA_4G13030)-RELATED"/>
    <property type="match status" value="1"/>
</dbReference>
<dbReference type="Gene3D" id="3.20.20.60">
    <property type="entry name" value="Phosphoenolpyruvate-binding domains"/>
    <property type="match status" value="1"/>
</dbReference>
<accession>A0ABY6NWH9</accession>
<reference evidence="5" key="1">
    <citation type="submission" date="2022-10" db="EMBL/GenBank/DDBJ databases">
        <title>Rhodococcus sp.75.</title>
        <authorList>
            <person name="Sun M."/>
        </authorList>
    </citation>
    <scope>NUCLEOTIDE SEQUENCE</scope>
    <source>
        <strain evidence="5">75</strain>
    </source>
</reference>
<evidence type="ECO:0000313" key="5">
    <source>
        <dbReference type="EMBL" id="UZJ23381.1"/>
    </source>
</evidence>
<dbReference type="Pfam" id="PF03328">
    <property type="entry name" value="HpcH_HpaI"/>
    <property type="match status" value="1"/>
</dbReference>
<evidence type="ECO:0000256" key="2">
    <source>
        <dbReference type="ARBA" id="ARBA00022723"/>
    </source>
</evidence>
<dbReference type="RefSeq" id="WP_265381488.1">
    <property type="nucleotide sequence ID" value="NZ_CP110615.1"/>
</dbReference>
<dbReference type="EMBL" id="CP110615">
    <property type="protein sequence ID" value="UZJ23381.1"/>
    <property type="molecule type" value="Genomic_DNA"/>
</dbReference>
<dbReference type="InterPro" id="IPR015813">
    <property type="entry name" value="Pyrv/PenolPyrv_kinase-like_dom"/>
</dbReference>
<evidence type="ECO:0000256" key="1">
    <source>
        <dbReference type="ARBA" id="ARBA00001946"/>
    </source>
</evidence>
<sequence length="288" mass="30395">MQATVARSYLYVPGDRPEMLAKALTRGADALIVDLEDAVAPAAKAAARVTVADWLDGLPAERGTEVWVRTNPGALGRADAAALVSPRLAGLVVAKTESPEDLVALDRVLSVAESDRGLSVGALPVVPLLESASAVLRADRIAAGPRVRRLQLGEADLRADIGVTPSDDERELLYLRSHIVLVSAALRLDPPVAPTSVLVRDDGGLRLSTLALARMGFVGRACIHPAQVAVVNDVFTPTSDEVERARALVAAFDRAVAAGDGVMLDASGRMVDEAVVRQSRNILSRVRR</sequence>
<name>A0ABY6NWH9_9NOCA</name>
<dbReference type="PIRSF" id="PIRSF015582">
    <property type="entry name" value="Cit_lyase_B"/>
    <property type="match status" value="1"/>
</dbReference>
<comment type="cofactor">
    <cofactor evidence="1">
        <name>Mg(2+)</name>
        <dbReference type="ChEBI" id="CHEBI:18420"/>
    </cofactor>
</comment>
<proteinExistence type="predicted"/>
<dbReference type="SUPFAM" id="SSF51621">
    <property type="entry name" value="Phosphoenolpyruvate/pyruvate domain"/>
    <property type="match status" value="1"/>
</dbReference>
<keyword evidence="3" id="KW-0460">Magnesium</keyword>
<protein>
    <submittedName>
        <fullName evidence="5">CoA ester lyase</fullName>
    </submittedName>
</protein>
<dbReference type="GO" id="GO:0016829">
    <property type="term" value="F:lyase activity"/>
    <property type="evidence" value="ECO:0007669"/>
    <property type="project" value="UniProtKB-KW"/>
</dbReference>